<evidence type="ECO:0000313" key="2">
    <source>
        <dbReference type="Proteomes" id="UP001234297"/>
    </source>
</evidence>
<sequence length="641" mass="69526">MSCDCFSPSVLGCFIPRRSTKMTTTTTKNASGQNTNNNSSKDESPLIVAFGEMLIDFVPNVAGVSLADSMGFLKAPGGAPANVAVAIRKLGGRSAFIGKFGEDEFGYMLVDILKKNEVITDGVCFDSNARTALAFVTLRDDGEREFMFYRNPSADMLLKESELNMGLIQKARIFHYGSISLISEPCRSAHMAAMEAAKQAGLLLSYDPNVRLPLWPSADAAKEGIKSIWKEADIIKVSDDEVAFLTNEDQTKEEVVRKLWFDGLKLLVVTDGEKGCRYFTKKFKGSVSGFSVKTIDTTGAGDSFVGSILTAISKDASLLEDENKLKNALRFANACGAICTTQKGAIPALPDVAMISVEDGLGPEEGYKPWSAALDDGNAIMGPTFSSQDCEVLMMVGLPASVKTTWAENWVKEHPEKHYVLLGTNLALDQTKVNPGYSRFGSYGKAEFSSEGYRSASGNHGPFNSRDGPFGSHSYYVSHLPRHELDRNVSYGGYDPYGRPNVESRNLTPGGDMGSYPAYSGSNINSRPNFESRSSLSAPATNADSYRSCSVNDCYGTLDLKNPSSFRQPDFVSQASSFSYGSPDMHMGESRNPLVDVQGPRVPPLEPRCPPSAPYGSHHGVPPPWSSYRTPPPTQQWHADG</sequence>
<organism evidence="1 2">
    <name type="scientific">Persea americana</name>
    <name type="common">Avocado</name>
    <dbReference type="NCBI Taxonomy" id="3435"/>
    <lineage>
        <taxon>Eukaryota</taxon>
        <taxon>Viridiplantae</taxon>
        <taxon>Streptophyta</taxon>
        <taxon>Embryophyta</taxon>
        <taxon>Tracheophyta</taxon>
        <taxon>Spermatophyta</taxon>
        <taxon>Magnoliopsida</taxon>
        <taxon>Magnoliidae</taxon>
        <taxon>Laurales</taxon>
        <taxon>Lauraceae</taxon>
        <taxon>Persea</taxon>
    </lineage>
</organism>
<dbReference type="Proteomes" id="UP001234297">
    <property type="component" value="Chromosome 7"/>
</dbReference>
<comment type="caution">
    <text evidence="1">The sequence shown here is derived from an EMBL/GenBank/DDBJ whole genome shotgun (WGS) entry which is preliminary data.</text>
</comment>
<gene>
    <name evidence="1" type="ORF">MRB53_022409</name>
</gene>
<evidence type="ECO:0000313" key="1">
    <source>
        <dbReference type="EMBL" id="KAJ8629086.1"/>
    </source>
</evidence>
<protein>
    <submittedName>
        <fullName evidence="1">Uncharacterized protein</fullName>
    </submittedName>
</protein>
<name>A0ACC2L6R1_PERAE</name>
<keyword evidence="2" id="KW-1185">Reference proteome</keyword>
<proteinExistence type="predicted"/>
<dbReference type="EMBL" id="CM056815">
    <property type="protein sequence ID" value="KAJ8629086.1"/>
    <property type="molecule type" value="Genomic_DNA"/>
</dbReference>
<accession>A0ACC2L6R1</accession>
<reference evidence="1 2" key="1">
    <citation type="journal article" date="2022" name="Hortic Res">
        <title>A haplotype resolved chromosomal level avocado genome allows analysis of novel avocado genes.</title>
        <authorList>
            <person name="Nath O."/>
            <person name="Fletcher S.J."/>
            <person name="Hayward A."/>
            <person name="Shaw L.M."/>
            <person name="Masouleh A.K."/>
            <person name="Furtado A."/>
            <person name="Henry R.J."/>
            <person name="Mitter N."/>
        </authorList>
    </citation>
    <scope>NUCLEOTIDE SEQUENCE [LARGE SCALE GENOMIC DNA]</scope>
    <source>
        <strain evidence="2">cv. Hass</strain>
    </source>
</reference>